<evidence type="ECO:0000313" key="11">
    <source>
        <dbReference type="Proteomes" id="UP001491310"/>
    </source>
</evidence>
<accession>A0ABR2YPN1</accession>
<keyword evidence="2 5" id="KW-0227">DNA damage</keyword>
<dbReference type="CDD" id="cd10027">
    <property type="entry name" value="UDG-F1-like"/>
    <property type="match status" value="1"/>
</dbReference>
<dbReference type="InterPro" id="IPR002043">
    <property type="entry name" value="UDG_fam1"/>
</dbReference>
<feature type="compositionally biased region" description="Polar residues" evidence="8">
    <location>
        <begin position="1"/>
        <end position="15"/>
    </location>
</feature>
<reference evidence="10 11" key="1">
    <citation type="journal article" date="2024" name="Nat. Commun.">
        <title>Phylogenomics reveals the evolutionary origins of lichenization in chlorophyte algae.</title>
        <authorList>
            <person name="Puginier C."/>
            <person name="Libourel C."/>
            <person name="Otte J."/>
            <person name="Skaloud P."/>
            <person name="Haon M."/>
            <person name="Grisel S."/>
            <person name="Petersen M."/>
            <person name="Berrin J.G."/>
            <person name="Delaux P.M."/>
            <person name="Dal Grande F."/>
            <person name="Keller J."/>
        </authorList>
    </citation>
    <scope>NUCLEOTIDE SEQUENCE [LARGE SCALE GENOMIC DNA]</scope>
    <source>
        <strain evidence="10 11">SAG 216-7</strain>
    </source>
</reference>
<keyword evidence="4 5" id="KW-0234">DNA repair</keyword>
<feature type="active site" description="Proton acceptor" evidence="5 6">
    <location>
        <position position="167"/>
    </location>
</feature>
<evidence type="ECO:0000256" key="7">
    <source>
        <dbReference type="RuleBase" id="RU003780"/>
    </source>
</evidence>
<dbReference type="NCBIfam" id="NF003589">
    <property type="entry name" value="PRK05254.1-2"/>
    <property type="match status" value="1"/>
</dbReference>
<dbReference type="PANTHER" id="PTHR11264">
    <property type="entry name" value="URACIL-DNA GLYCOSYLASE"/>
    <property type="match status" value="1"/>
</dbReference>
<evidence type="ECO:0000256" key="6">
    <source>
        <dbReference type="PROSITE-ProRule" id="PRU10072"/>
    </source>
</evidence>
<keyword evidence="11" id="KW-1185">Reference proteome</keyword>
<dbReference type="SUPFAM" id="SSF52141">
    <property type="entry name" value="Uracil-DNA glycosylase-like"/>
    <property type="match status" value="1"/>
</dbReference>
<comment type="subcellular location">
    <subcellularLocation>
        <location evidence="5">Mitochondrion</location>
    </subcellularLocation>
    <subcellularLocation>
        <location evidence="5">Nucleus</location>
    </subcellularLocation>
</comment>
<keyword evidence="5" id="KW-0496">Mitochondrion</keyword>
<evidence type="ECO:0000256" key="3">
    <source>
        <dbReference type="ARBA" id="ARBA00022801"/>
    </source>
</evidence>
<dbReference type="NCBIfam" id="TIGR00628">
    <property type="entry name" value="ung"/>
    <property type="match status" value="1"/>
</dbReference>
<keyword evidence="5" id="KW-0539">Nucleus</keyword>
<dbReference type="NCBIfam" id="NF003588">
    <property type="entry name" value="PRK05254.1-1"/>
    <property type="match status" value="1"/>
</dbReference>
<dbReference type="InterPro" id="IPR036895">
    <property type="entry name" value="Uracil-DNA_glycosylase-like_sf"/>
</dbReference>
<evidence type="ECO:0000256" key="5">
    <source>
        <dbReference type="HAMAP-Rule" id="MF_03166"/>
    </source>
</evidence>
<dbReference type="NCBIfam" id="NF003591">
    <property type="entry name" value="PRK05254.1-4"/>
    <property type="match status" value="1"/>
</dbReference>
<dbReference type="EMBL" id="JALJOT010000007">
    <property type="protein sequence ID" value="KAK9908876.1"/>
    <property type="molecule type" value="Genomic_DNA"/>
</dbReference>
<comment type="function">
    <text evidence="5 7">Excises uracil residues from the DNA which can arise as a result of misincorporation of dUMP residues by DNA polymerase or due to deamination of cytosine.</text>
</comment>
<protein>
    <recommendedName>
        <fullName evidence="5 7">Uracil-DNA glycosylase</fullName>
        <shortName evidence="5">UDG</shortName>
        <ecNumber evidence="5 7">3.2.2.27</ecNumber>
    </recommendedName>
</protein>
<dbReference type="PANTHER" id="PTHR11264:SF0">
    <property type="entry name" value="URACIL-DNA GLYCOSYLASE"/>
    <property type="match status" value="1"/>
</dbReference>
<organism evidence="10 11">
    <name type="scientific">Coccomyxa subellipsoidea</name>
    <dbReference type="NCBI Taxonomy" id="248742"/>
    <lineage>
        <taxon>Eukaryota</taxon>
        <taxon>Viridiplantae</taxon>
        <taxon>Chlorophyta</taxon>
        <taxon>core chlorophytes</taxon>
        <taxon>Trebouxiophyceae</taxon>
        <taxon>Trebouxiophyceae incertae sedis</taxon>
        <taxon>Coccomyxaceae</taxon>
        <taxon>Coccomyxa</taxon>
    </lineage>
</organism>
<comment type="catalytic activity">
    <reaction evidence="5 7">
        <text>Hydrolyzes single-stranded DNA or mismatched double-stranded DNA and polynucleotides, releasing free uracil.</text>
        <dbReference type="EC" id="3.2.2.27"/>
    </reaction>
</comment>
<name>A0ABR2YPN1_9CHLO</name>
<evidence type="ECO:0000259" key="9">
    <source>
        <dbReference type="SMART" id="SM00986"/>
    </source>
</evidence>
<dbReference type="EC" id="3.2.2.27" evidence="5 7"/>
<dbReference type="InterPro" id="IPR018085">
    <property type="entry name" value="Ura-DNA_Glyclase_AS"/>
</dbReference>
<sequence>MAQKSITAFFQTSGQSKEKRQLGQAASNCGSEKRKKISDETSQAAVGVHTELEANKEHNTEQTNGEINALSTEELRAQATRATEVAKVRVAQASAQGVPPQLDDLLVDDSWRAALAAEFKKPYITQLANFLSTEWKSQTIYPPQPLVFRAFNTCPIDQVRVVIIGQDPYHNTGQAVGLSFSVPPGKAVPSSLQNIYKELQSDCGCKIPKHGNLEKWSCQGVLLLNAVLTVRAHTPASHSKKGWETLTDAAISALSAKRKGLVFLMWGKFAQQKDVLIDTKKHHVLKAAHPSGFSANKGFFGCAHFSKANALLENEGLPPIDWQIDA</sequence>
<feature type="domain" description="Uracil-DNA glycosylase-like" evidence="9">
    <location>
        <begin position="152"/>
        <end position="312"/>
    </location>
</feature>
<dbReference type="SMART" id="SM00987">
    <property type="entry name" value="UreE_C"/>
    <property type="match status" value="1"/>
</dbReference>
<dbReference type="InterPro" id="IPR005122">
    <property type="entry name" value="Uracil-DNA_glycosylase-like"/>
</dbReference>
<feature type="region of interest" description="Disordered" evidence="8">
    <location>
        <begin position="1"/>
        <end position="44"/>
    </location>
</feature>
<evidence type="ECO:0000256" key="2">
    <source>
        <dbReference type="ARBA" id="ARBA00022763"/>
    </source>
</evidence>
<dbReference type="NCBIfam" id="NF003592">
    <property type="entry name" value="PRK05254.1-5"/>
    <property type="match status" value="1"/>
</dbReference>
<evidence type="ECO:0000313" key="10">
    <source>
        <dbReference type="EMBL" id="KAK9908876.1"/>
    </source>
</evidence>
<dbReference type="PROSITE" id="PS00130">
    <property type="entry name" value="U_DNA_GLYCOSYLASE"/>
    <property type="match status" value="1"/>
</dbReference>
<proteinExistence type="inferred from homology"/>
<comment type="caution">
    <text evidence="10">The sequence shown here is derived from an EMBL/GenBank/DDBJ whole genome shotgun (WGS) entry which is preliminary data.</text>
</comment>
<keyword evidence="3 5" id="KW-0378">Hydrolase</keyword>
<dbReference type="SMART" id="SM00986">
    <property type="entry name" value="UDG"/>
    <property type="match status" value="1"/>
</dbReference>
<dbReference type="Proteomes" id="UP001491310">
    <property type="component" value="Unassembled WGS sequence"/>
</dbReference>
<gene>
    <name evidence="10" type="ORF">WJX75_004145</name>
</gene>
<evidence type="ECO:0000256" key="8">
    <source>
        <dbReference type="SAM" id="MobiDB-lite"/>
    </source>
</evidence>
<evidence type="ECO:0000256" key="1">
    <source>
        <dbReference type="ARBA" id="ARBA00008184"/>
    </source>
</evidence>
<evidence type="ECO:0000256" key="4">
    <source>
        <dbReference type="ARBA" id="ARBA00023204"/>
    </source>
</evidence>
<dbReference type="HAMAP" id="MF_00148">
    <property type="entry name" value="UDG"/>
    <property type="match status" value="1"/>
</dbReference>
<comment type="similarity">
    <text evidence="1 5 7">Belongs to the uracil-DNA glycosylase (UDG) superfamily. UNG family.</text>
</comment>
<dbReference type="Pfam" id="PF03167">
    <property type="entry name" value="UDG"/>
    <property type="match status" value="1"/>
</dbReference>
<dbReference type="Gene3D" id="3.40.470.10">
    <property type="entry name" value="Uracil-DNA glycosylase-like domain"/>
    <property type="match status" value="1"/>
</dbReference>